<accession>A0AAW0D1E0</accession>
<feature type="transmembrane region" description="Helical" evidence="1">
    <location>
        <begin position="119"/>
        <end position="141"/>
    </location>
</feature>
<feature type="transmembrane region" description="Helical" evidence="1">
    <location>
        <begin position="48"/>
        <end position="65"/>
    </location>
</feature>
<evidence type="ECO:0000256" key="1">
    <source>
        <dbReference type="SAM" id="Phobius"/>
    </source>
</evidence>
<feature type="transmembrane region" description="Helical" evidence="1">
    <location>
        <begin position="179"/>
        <end position="200"/>
    </location>
</feature>
<dbReference type="AlphaFoldDB" id="A0AAW0D1E0"/>
<feature type="domain" description="DUF6535" evidence="2">
    <location>
        <begin position="24"/>
        <end position="200"/>
    </location>
</feature>
<sequence length="434" mass="48694">MPPNPTSMHQAHSMSDEAAGVKIWSIYISEAERYDKALINSWRSDMEGLLIFAGLFSTILTAFIIESYKTLSPDIGQNTLLVLQQISRTISNSTSGNTLADIPAPEFIPPPSSVLCNSLWFLSLGLSLSSALVATLVEQWARNFIQKTEMRSSPIIRARLFSYLYYGLKRFQMHVIVELVPLLLHCALFLFFAGLVAFLYPIHAVLTALVATFLTLVASVYIFATVLPIFHSDCPYWTPVSSLAWCARGIIRLFLHHIQHEDSSGEAAQAVACDGLVHRMTVKAVVDSPERTERDTRALCWTLKSLTDDGALEPFLEGIPDLIHDSANRRRYVYDDRIRLLLNDSELQLGARMANLIRMSDTGLLPSSVQTRRITSCLKAMWAIAQLAESSSHPQPFYFIQETHLFSDFIQQDPSLRHYSTSAFALVMRSRLCS</sequence>
<dbReference type="Proteomes" id="UP001362999">
    <property type="component" value="Unassembled WGS sequence"/>
</dbReference>
<keyword evidence="1" id="KW-1133">Transmembrane helix</keyword>
<evidence type="ECO:0000313" key="4">
    <source>
        <dbReference type="Proteomes" id="UP001362999"/>
    </source>
</evidence>
<organism evidence="3 4">
    <name type="scientific">Favolaschia claudopus</name>
    <dbReference type="NCBI Taxonomy" id="2862362"/>
    <lineage>
        <taxon>Eukaryota</taxon>
        <taxon>Fungi</taxon>
        <taxon>Dikarya</taxon>
        <taxon>Basidiomycota</taxon>
        <taxon>Agaricomycotina</taxon>
        <taxon>Agaricomycetes</taxon>
        <taxon>Agaricomycetidae</taxon>
        <taxon>Agaricales</taxon>
        <taxon>Marasmiineae</taxon>
        <taxon>Mycenaceae</taxon>
        <taxon>Favolaschia</taxon>
    </lineage>
</organism>
<dbReference type="InterPro" id="IPR045338">
    <property type="entry name" value="DUF6535"/>
</dbReference>
<protein>
    <recommendedName>
        <fullName evidence="2">DUF6535 domain-containing protein</fullName>
    </recommendedName>
</protein>
<dbReference type="Pfam" id="PF20153">
    <property type="entry name" value="DUF6535"/>
    <property type="match status" value="1"/>
</dbReference>
<keyword evidence="1" id="KW-0812">Transmembrane</keyword>
<keyword evidence="1" id="KW-0472">Membrane</keyword>
<feature type="non-terminal residue" evidence="3">
    <location>
        <position position="434"/>
    </location>
</feature>
<keyword evidence="4" id="KW-1185">Reference proteome</keyword>
<proteinExistence type="predicted"/>
<dbReference type="EMBL" id="JAWWNJ010000011">
    <property type="protein sequence ID" value="KAK7045195.1"/>
    <property type="molecule type" value="Genomic_DNA"/>
</dbReference>
<feature type="transmembrane region" description="Helical" evidence="1">
    <location>
        <begin position="206"/>
        <end position="230"/>
    </location>
</feature>
<comment type="caution">
    <text evidence="3">The sequence shown here is derived from an EMBL/GenBank/DDBJ whole genome shotgun (WGS) entry which is preliminary data.</text>
</comment>
<gene>
    <name evidence="3" type="ORF">R3P38DRAFT_2691089</name>
</gene>
<evidence type="ECO:0000259" key="2">
    <source>
        <dbReference type="Pfam" id="PF20153"/>
    </source>
</evidence>
<reference evidence="3 4" key="1">
    <citation type="journal article" date="2024" name="J Genomics">
        <title>Draft genome sequencing and assembly of Favolaschia claudopus CIRM-BRFM 2984 isolated from oak limbs.</title>
        <authorList>
            <person name="Navarro D."/>
            <person name="Drula E."/>
            <person name="Chaduli D."/>
            <person name="Cazenave R."/>
            <person name="Ahrendt S."/>
            <person name="Wang J."/>
            <person name="Lipzen A."/>
            <person name="Daum C."/>
            <person name="Barry K."/>
            <person name="Grigoriev I.V."/>
            <person name="Favel A."/>
            <person name="Rosso M.N."/>
            <person name="Martin F."/>
        </authorList>
    </citation>
    <scope>NUCLEOTIDE SEQUENCE [LARGE SCALE GENOMIC DNA]</scope>
    <source>
        <strain evidence="3 4">CIRM-BRFM 2984</strain>
    </source>
</reference>
<evidence type="ECO:0000313" key="3">
    <source>
        <dbReference type="EMBL" id="KAK7045195.1"/>
    </source>
</evidence>
<name>A0AAW0D1E0_9AGAR</name>